<dbReference type="NCBIfam" id="TIGR02532">
    <property type="entry name" value="IV_pilin_GFxxxE"/>
    <property type="match status" value="1"/>
</dbReference>
<evidence type="ECO:0008006" key="4">
    <source>
        <dbReference type="Google" id="ProtNLM"/>
    </source>
</evidence>
<dbReference type="InterPro" id="IPR045584">
    <property type="entry name" value="Pilin-like"/>
</dbReference>
<feature type="transmembrane region" description="Helical" evidence="2">
    <location>
        <begin position="12"/>
        <end position="34"/>
    </location>
</feature>
<dbReference type="InterPro" id="IPR000983">
    <property type="entry name" value="Bac_GSPG_pilin"/>
</dbReference>
<keyword evidence="2" id="KW-0472">Membrane</keyword>
<keyword evidence="2" id="KW-0812">Transmembrane</keyword>
<dbReference type="AlphaFoldDB" id="A0A0F9SCG7"/>
<proteinExistence type="predicted"/>
<reference evidence="3" key="1">
    <citation type="journal article" date="2015" name="Nature">
        <title>Complex archaea that bridge the gap between prokaryotes and eukaryotes.</title>
        <authorList>
            <person name="Spang A."/>
            <person name="Saw J.H."/>
            <person name="Jorgensen S.L."/>
            <person name="Zaremba-Niedzwiedzka K."/>
            <person name="Martijn J."/>
            <person name="Lind A.E."/>
            <person name="van Eijk R."/>
            <person name="Schleper C."/>
            <person name="Guy L."/>
            <person name="Ettema T.J."/>
        </authorList>
    </citation>
    <scope>NUCLEOTIDE SEQUENCE</scope>
</reference>
<comment type="caution">
    <text evidence="3">The sequence shown here is derived from an EMBL/GenBank/DDBJ whole genome shotgun (WGS) entry which is preliminary data.</text>
</comment>
<evidence type="ECO:0000313" key="3">
    <source>
        <dbReference type="EMBL" id="KKN59977.1"/>
    </source>
</evidence>
<sequence length="128" mass="14588">MQFKRVTTGFTLIEILVVLTIIAIMMSLVAPRYFDSIDRSKEKVLQHDLIVMREAIDMYVSDRNIYPDTLQDLVDGKYLRAIPVDPITDRSDTWIFTPPSGDEFEGKMADIHSGSPLISSNGTAYEEW</sequence>
<dbReference type="GO" id="GO:0015628">
    <property type="term" value="P:protein secretion by the type II secretion system"/>
    <property type="evidence" value="ECO:0007669"/>
    <property type="project" value="InterPro"/>
</dbReference>
<dbReference type="SUPFAM" id="SSF54523">
    <property type="entry name" value="Pili subunits"/>
    <property type="match status" value="1"/>
</dbReference>
<dbReference type="Pfam" id="PF07963">
    <property type="entry name" value="N_methyl"/>
    <property type="match status" value="1"/>
</dbReference>
<dbReference type="Gene3D" id="3.30.700.10">
    <property type="entry name" value="Glycoprotein, Type 4 Pilin"/>
    <property type="match status" value="1"/>
</dbReference>
<keyword evidence="2" id="KW-1133">Transmembrane helix</keyword>
<protein>
    <recommendedName>
        <fullName evidence="4">Type II secretion system protein GspG C-terminal domain-containing protein</fullName>
    </recommendedName>
</protein>
<keyword evidence="1" id="KW-0488">Methylation</keyword>
<dbReference type="GO" id="GO:0015627">
    <property type="term" value="C:type II protein secretion system complex"/>
    <property type="evidence" value="ECO:0007669"/>
    <property type="project" value="InterPro"/>
</dbReference>
<organism evidence="3">
    <name type="scientific">marine sediment metagenome</name>
    <dbReference type="NCBI Taxonomy" id="412755"/>
    <lineage>
        <taxon>unclassified sequences</taxon>
        <taxon>metagenomes</taxon>
        <taxon>ecological metagenomes</taxon>
    </lineage>
</organism>
<dbReference type="PRINTS" id="PR00813">
    <property type="entry name" value="BCTERIALGSPG"/>
</dbReference>
<dbReference type="EMBL" id="LAZR01000709">
    <property type="protein sequence ID" value="KKN59977.1"/>
    <property type="molecule type" value="Genomic_DNA"/>
</dbReference>
<evidence type="ECO:0000256" key="2">
    <source>
        <dbReference type="SAM" id="Phobius"/>
    </source>
</evidence>
<evidence type="ECO:0000256" key="1">
    <source>
        <dbReference type="ARBA" id="ARBA00022481"/>
    </source>
</evidence>
<gene>
    <name evidence="3" type="ORF">LCGC14_0536610</name>
</gene>
<name>A0A0F9SCG7_9ZZZZ</name>
<dbReference type="InterPro" id="IPR012902">
    <property type="entry name" value="N_methyl_site"/>
</dbReference>
<dbReference type="PROSITE" id="PS00409">
    <property type="entry name" value="PROKAR_NTER_METHYL"/>
    <property type="match status" value="1"/>
</dbReference>
<accession>A0A0F9SCG7</accession>